<dbReference type="Pfam" id="PF00583">
    <property type="entry name" value="Acetyltransf_1"/>
    <property type="match status" value="1"/>
</dbReference>
<keyword evidence="2" id="KW-0808">Transferase</keyword>
<sequence length="142" mass="15473">MNETSHLRIVALADEATKAEAAVALYRYNVAATGVDDRAPIGAMLCNGSGRALGGLWGRTELGLLFLDMFFVPEYLRGRSYGARLLAAVEEAAKRRGCRAAVVETSSFQAPGFYARHGYVEFGRIPFAIDGQARIFLRKQLA</sequence>
<dbReference type="Proteomes" id="UP000046373">
    <property type="component" value="Unassembled WGS sequence"/>
</dbReference>
<dbReference type="Gene3D" id="3.40.630.30">
    <property type="match status" value="1"/>
</dbReference>
<dbReference type="InterPro" id="IPR000182">
    <property type="entry name" value="GNAT_dom"/>
</dbReference>
<evidence type="ECO:0000313" key="2">
    <source>
        <dbReference type="EMBL" id="CDX43271.1"/>
    </source>
</evidence>
<gene>
    <name evidence="2" type="ORF">MPLDJ20_60171</name>
</gene>
<dbReference type="SUPFAM" id="SSF55729">
    <property type="entry name" value="Acyl-CoA N-acyltransferases (Nat)"/>
    <property type="match status" value="1"/>
</dbReference>
<reference evidence="2 3" key="1">
    <citation type="submission" date="2014-08" db="EMBL/GenBank/DDBJ databases">
        <authorList>
            <person name="Moulin Lionel"/>
        </authorList>
    </citation>
    <scope>NUCLEOTIDE SEQUENCE [LARGE SCALE GENOMIC DNA]</scope>
</reference>
<dbReference type="PROSITE" id="PS51186">
    <property type="entry name" value="GNAT"/>
    <property type="match status" value="1"/>
</dbReference>
<dbReference type="CDD" id="cd04301">
    <property type="entry name" value="NAT_SF"/>
    <property type="match status" value="1"/>
</dbReference>
<proteinExistence type="predicted"/>
<dbReference type="GO" id="GO:0016747">
    <property type="term" value="F:acyltransferase activity, transferring groups other than amino-acyl groups"/>
    <property type="evidence" value="ECO:0007669"/>
    <property type="project" value="InterPro"/>
</dbReference>
<feature type="domain" description="N-acetyltransferase" evidence="1">
    <location>
        <begin position="1"/>
        <end position="142"/>
    </location>
</feature>
<evidence type="ECO:0000313" key="3">
    <source>
        <dbReference type="Proteomes" id="UP000046373"/>
    </source>
</evidence>
<protein>
    <submittedName>
        <fullName evidence="2">Putative acetyltransferase</fullName>
    </submittedName>
</protein>
<accession>A0A090FNI4</accession>
<dbReference type="GeneID" id="31892706"/>
<organism evidence="2 3">
    <name type="scientific">Mesorhizobium plurifarium</name>
    <dbReference type="NCBI Taxonomy" id="69974"/>
    <lineage>
        <taxon>Bacteria</taxon>
        <taxon>Pseudomonadati</taxon>
        <taxon>Pseudomonadota</taxon>
        <taxon>Alphaproteobacteria</taxon>
        <taxon>Hyphomicrobiales</taxon>
        <taxon>Phyllobacteriaceae</taxon>
        <taxon>Mesorhizobium</taxon>
    </lineage>
</organism>
<dbReference type="EMBL" id="CCNB01000043">
    <property type="protein sequence ID" value="CDX43271.1"/>
    <property type="molecule type" value="Genomic_DNA"/>
</dbReference>
<name>A0A090FNI4_MESPL</name>
<dbReference type="InterPro" id="IPR016181">
    <property type="entry name" value="Acyl_CoA_acyltransferase"/>
</dbReference>
<dbReference type="AlphaFoldDB" id="A0A090FNI4"/>
<evidence type="ECO:0000259" key="1">
    <source>
        <dbReference type="PROSITE" id="PS51186"/>
    </source>
</evidence>